<protein>
    <recommendedName>
        <fullName evidence="3">LigA protein</fullName>
    </recommendedName>
</protein>
<evidence type="ECO:0000313" key="1">
    <source>
        <dbReference type="EMBL" id="MBP0458982.1"/>
    </source>
</evidence>
<accession>A0A940MG47</accession>
<comment type="caution">
    <text evidence="1">The sequence shown here is derived from an EMBL/GenBank/DDBJ whole genome shotgun (WGS) entry which is preliminary data.</text>
</comment>
<dbReference type="EMBL" id="JAGIQL010000057">
    <property type="protein sequence ID" value="MBP0458982.1"/>
    <property type="molecule type" value="Genomic_DNA"/>
</dbReference>
<name>A0A940MG47_9ACTN</name>
<dbReference type="AlphaFoldDB" id="A0A940MG47"/>
<proteinExistence type="predicted"/>
<reference evidence="1" key="1">
    <citation type="submission" date="2021-03" db="EMBL/GenBank/DDBJ databases">
        <title>Whole genome sequence of Streptomyces bomunensis MMS17-BM035.</title>
        <authorList>
            <person name="Lee J.H."/>
        </authorList>
    </citation>
    <scope>NUCLEOTIDE SEQUENCE</scope>
    <source>
        <strain evidence="1">MMS17-BM035</strain>
    </source>
</reference>
<dbReference type="Proteomes" id="UP000670475">
    <property type="component" value="Unassembled WGS sequence"/>
</dbReference>
<keyword evidence="2" id="KW-1185">Reference proteome</keyword>
<organism evidence="1 2">
    <name type="scientific">Streptomyces montanisoli</name>
    <dbReference type="NCBI Taxonomy" id="2798581"/>
    <lineage>
        <taxon>Bacteria</taxon>
        <taxon>Bacillati</taxon>
        <taxon>Actinomycetota</taxon>
        <taxon>Actinomycetes</taxon>
        <taxon>Kitasatosporales</taxon>
        <taxon>Streptomycetaceae</taxon>
        <taxon>Streptomyces</taxon>
    </lineage>
</organism>
<evidence type="ECO:0008006" key="3">
    <source>
        <dbReference type="Google" id="ProtNLM"/>
    </source>
</evidence>
<evidence type="ECO:0000313" key="2">
    <source>
        <dbReference type="Proteomes" id="UP000670475"/>
    </source>
</evidence>
<gene>
    <name evidence="1" type="ORF">JFN87_15940</name>
</gene>
<sequence>MDDERDVGYKPLISIHQRLADNNGVNIGLQINQAINRLRGDLLPPEWITERLATYEQPVQEKEELHRILTQHHVLVLHAPDHPGRYTAALAALHRKVGDNIRHVRREPGEAFSAEGLEDHKTGWILDLRDEGNRLPSGVGPALLEDAPHLADCGSYLAVLAATEPWRHASKGTDRLAHRLPLPPPEEVLRAHLERTPPPVKSDRWIGASEVTAGIKDGPPAKVARWAEAIREAECLDLKKEKPFKDLVHEVVQAVEDWRAELLDWHTRHEDSAHRNYLLAAAVLNGAPVETVYGAADTLAQALGESPPPRHGQQGLGVIALTDAIDAYVTDDDTLRFRRIGYGEAVVDYFWADRPHLIKRFTHWTADQTGNKDLPDDVANQLADRVTTWALQYMRAKHGRRATQLLRDIAGQWSTSLPEQARDLLTVAAVDTGTGRRVRDAYLAWARRSDRDVPPRLKTALARACERLADVYPTMMLLRLTELAAHTEDEDVTDAVGHALTVLWDQPTSRSEIQDQLDDWSRSPEAGRRTAAHHAFLHLAARTTEDGRPVLLVAAHEDKSQAWQTARWRDLLLHYRTLPGPLLQQALNAWMNAAASLPDLQEPVLTILQHAVYQSQTDTVYAADRYLALSHLLFAWAPVQSLHPPSEQEVLRDRLLLALRQADPAVPAPDGHVLGS</sequence>
<dbReference type="RefSeq" id="WP_209340728.1">
    <property type="nucleotide sequence ID" value="NZ_JAGIQL010000057.1"/>
</dbReference>